<protein>
    <submittedName>
        <fullName evidence="2">Uncharacterized protein</fullName>
    </submittedName>
</protein>
<keyword evidence="3" id="KW-1185">Reference proteome</keyword>
<dbReference type="EMBL" id="VSRR010000222">
    <property type="protein sequence ID" value="MPC12550.1"/>
    <property type="molecule type" value="Genomic_DNA"/>
</dbReference>
<reference evidence="2 3" key="1">
    <citation type="submission" date="2019-05" db="EMBL/GenBank/DDBJ databases">
        <title>Another draft genome of Portunus trituberculatus and its Hox gene families provides insights of decapod evolution.</title>
        <authorList>
            <person name="Jeong J.-H."/>
            <person name="Song I."/>
            <person name="Kim S."/>
            <person name="Choi T."/>
            <person name="Kim D."/>
            <person name="Ryu S."/>
            <person name="Kim W."/>
        </authorList>
    </citation>
    <scope>NUCLEOTIDE SEQUENCE [LARGE SCALE GENOMIC DNA]</scope>
    <source>
        <tissue evidence="2">Muscle</tissue>
    </source>
</reference>
<sequence length="182" mass="19799">MITDGLFLSRRTSSRITNMCLFISTSPNPLPEHTQVNLSAPKQDRPPPPPPLPETDGRALIHHHDALLVRHVHDLLGIGIVGGAETVCTQPLEQTKVLHHQRVVQALPSDLLASLSVKFLTNFTILTTYTLKYTYKSTPTHNTQIPELHPVIHNSPGRVVVEVDGALRNGGGGEGVVDGHSD</sequence>
<evidence type="ECO:0000313" key="2">
    <source>
        <dbReference type="EMBL" id="MPC12550.1"/>
    </source>
</evidence>
<comment type="caution">
    <text evidence="2">The sequence shown here is derived from an EMBL/GenBank/DDBJ whole genome shotgun (WGS) entry which is preliminary data.</text>
</comment>
<evidence type="ECO:0000313" key="3">
    <source>
        <dbReference type="Proteomes" id="UP000324222"/>
    </source>
</evidence>
<organism evidence="2 3">
    <name type="scientific">Portunus trituberculatus</name>
    <name type="common">Swimming crab</name>
    <name type="synonym">Neptunus trituberculatus</name>
    <dbReference type="NCBI Taxonomy" id="210409"/>
    <lineage>
        <taxon>Eukaryota</taxon>
        <taxon>Metazoa</taxon>
        <taxon>Ecdysozoa</taxon>
        <taxon>Arthropoda</taxon>
        <taxon>Crustacea</taxon>
        <taxon>Multicrustacea</taxon>
        <taxon>Malacostraca</taxon>
        <taxon>Eumalacostraca</taxon>
        <taxon>Eucarida</taxon>
        <taxon>Decapoda</taxon>
        <taxon>Pleocyemata</taxon>
        <taxon>Brachyura</taxon>
        <taxon>Eubrachyura</taxon>
        <taxon>Portunoidea</taxon>
        <taxon>Portunidae</taxon>
        <taxon>Portuninae</taxon>
        <taxon>Portunus</taxon>
    </lineage>
</organism>
<gene>
    <name evidence="2" type="ORF">E2C01_005249</name>
</gene>
<name>A0A5B7CT04_PORTR</name>
<accession>A0A5B7CT04</accession>
<feature type="region of interest" description="Disordered" evidence="1">
    <location>
        <begin position="32"/>
        <end position="56"/>
    </location>
</feature>
<dbReference type="Proteomes" id="UP000324222">
    <property type="component" value="Unassembled WGS sequence"/>
</dbReference>
<proteinExistence type="predicted"/>
<dbReference type="AlphaFoldDB" id="A0A5B7CT04"/>
<evidence type="ECO:0000256" key="1">
    <source>
        <dbReference type="SAM" id="MobiDB-lite"/>
    </source>
</evidence>